<protein>
    <submittedName>
        <fullName evidence="1">Uncharacterized protein</fullName>
    </submittedName>
</protein>
<accession>A0ABT0PVP3</accession>
<organism evidence="1 2">
    <name type="scientific">Flagellimonas spongiicola</name>
    <dbReference type="NCBI Taxonomy" id="2942208"/>
    <lineage>
        <taxon>Bacteria</taxon>
        <taxon>Pseudomonadati</taxon>
        <taxon>Bacteroidota</taxon>
        <taxon>Flavobacteriia</taxon>
        <taxon>Flavobacteriales</taxon>
        <taxon>Flavobacteriaceae</taxon>
        <taxon>Flagellimonas</taxon>
    </lineage>
</organism>
<name>A0ABT0PVP3_9FLAO</name>
<proteinExistence type="predicted"/>
<reference evidence="1 2" key="1">
    <citation type="submission" date="2022-05" db="EMBL/GenBank/DDBJ databases">
        <authorList>
            <person name="Park J.-S."/>
        </authorList>
    </citation>
    <scope>NUCLEOTIDE SEQUENCE [LARGE SCALE GENOMIC DNA]</scope>
    <source>
        <strain evidence="1 2">2012CJ35-5</strain>
    </source>
</reference>
<dbReference type="RefSeq" id="WP_249658618.1">
    <property type="nucleotide sequence ID" value="NZ_JAMFMA010000004.1"/>
</dbReference>
<keyword evidence="2" id="KW-1185">Reference proteome</keyword>
<comment type="caution">
    <text evidence="1">The sequence shown here is derived from an EMBL/GenBank/DDBJ whole genome shotgun (WGS) entry which is preliminary data.</text>
</comment>
<dbReference type="Proteomes" id="UP001203607">
    <property type="component" value="Unassembled WGS sequence"/>
</dbReference>
<gene>
    <name evidence="1" type="ORF">M3P19_15575</name>
</gene>
<sequence>MGSIKEILIKEVSIQIKNNLETTEFVIALNLLLQEYSNLSDDVEVLDYLLSKQKHFISLKTDVILNLWLDSDKFEFNIYGFDFIVFHEDLKIKETSVLIKSLFLGKYEIVNYKSLKGDSINRGIRWNDVLIHKFDTRERVAIFKKKIVSSEIHKGPKLAME</sequence>
<dbReference type="EMBL" id="JAMFMA010000004">
    <property type="protein sequence ID" value="MCL6275434.1"/>
    <property type="molecule type" value="Genomic_DNA"/>
</dbReference>
<evidence type="ECO:0000313" key="2">
    <source>
        <dbReference type="Proteomes" id="UP001203607"/>
    </source>
</evidence>
<evidence type="ECO:0000313" key="1">
    <source>
        <dbReference type="EMBL" id="MCL6275434.1"/>
    </source>
</evidence>